<accession>A0ABN1UJK3</accession>
<dbReference type="EMBL" id="BAAAJE010000020">
    <property type="protein sequence ID" value="GAA1155055.1"/>
    <property type="molecule type" value="Genomic_DNA"/>
</dbReference>
<keyword evidence="1" id="KW-1133">Transmembrane helix</keyword>
<evidence type="ECO:0000313" key="2">
    <source>
        <dbReference type="EMBL" id="GAA1155055.1"/>
    </source>
</evidence>
<evidence type="ECO:0008006" key="4">
    <source>
        <dbReference type="Google" id="ProtNLM"/>
    </source>
</evidence>
<dbReference type="RefSeq" id="WP_343909059.1">
    <property type="nucleotide sequence ID" value="NZ_BAAAJE010000020.1"/>
</dbReference>
<protein>
    <recommendedName>
        <fullName evidence="4">DUF2530 domain-containing protein</fullName>
    </recommendedName>
</protein>
<sequence>MIGLDAEISVRSLLTALTWFAAIALLLAGGALGVDWLLAAGIAASVAGSTLTVLRDGERTRRLTRALWNAQMESRANGDVRNLR</sequence>
<proteinExistence type="predicted"/>
<evidence type="ECO:0000256" key="1">
    <source>
        <dbReference type="SAM" id="Phobius"/>
    </source>
</evidence>
<feature type="transmembrane region" description="Helical" evidence="1">
    <location>
        <begin position="12"/>
        <end position="30"/>
    </location>
</feature>
<dbReference type="Proteomes" id="UP001499979">
    <property type="component" value="Unassembled WGS sequence"/>
</dbReference>
<keyword evidence="3" id="KW-1185">Reference proteome</keyword>
<keyword evidence="1" id="KW-0472">Membrane</keyword>
<name>A0ABN1UJK3_9ACTN</name>
<keyword evidence="1" id="KW-0812">Transmembrane</keyword>
<gene>
    <name evidence="2" type="ORF">GCM10009606_36550</name>
</gene>
<feature type="transmembrane region" description="Helical" evidence="1">
    <location>
        <begin position="36"/>
        <end position="54"/>
    </location>
</feature>
<evidence type="ECO:0000313" key="3">
    <source>
        <dbReference type="Proteomes" id="UP001499979"/>
    </source>
</evidence>
<comment type="caution">
    <text evidence="2">The sequence shown here is derived from an EMBL/GenBank/DDBJ whole genome shotgun (WGS) entry which is preliminary data.</text>
</comment>
<organism evidence="2 3">
    <name type="scientific">Nocardioides aquiterrae</name>
    <dbReference type="NCBI Taxonomy" id="203799"/>
    <lineage>
        <taxon>Bacteria</taxon>
        <taxon>Bacillati</taxon>
        <taxon>Actinomycetota</taxon>
        <taxon>Actinomycetes</taxon>
        <taxon>Propionibacteriales</taxon>
        <taxon>Nocardioidaceae</taxon>
        <taxon>Nocardioides</taxon>
    </lineage>
</organism>
<reference evidence="2 3" key="1">
    <citation type="journal article" date="2019" name="Int. J. Syst. Evol. Microbiol.">
        <title>The Global Catalogue of Microorganisms (GCM) 10K type strain sequencing project: providing services to taxonomists for standard genome sequencing and annotation.</title>
        <authorList>
            <consortium name="The Broad Institute Genomics Platform"/>
            <consortium name="The Broad Institute Genome Sequencing Center for Infectious Disease"/>
            <person name="Wu L."/>
            <person name="Ma J."/>
        </authorList>
    </citation>
    <scope>NUCLEOTIDE SEQUENCE [LARGE SCALE GENOMIC DNA]</scope>
    <source>
        <strain evidence="2 3">JCM 11813</strain>
    </source>
</reference>